<evidence type="ECO:0000313" key="2">
    <source>
        <dbReference type="Proteomes" id="UP000436006"/>
    </source>
</evidence>
<protein>
    <submittedName>
        <fullName evidence="1">Uncharacterized protein</fullName>
    </submittedName>
</protein>
<comment type="caution">
    <text evidence="1">The sequence shown here is derived from an EMBL/GenBank/DDBJ whole genome shotgun (WGS) entry which is preliminary data.</text>
</comment>
<dbReference type="AlphaFoldDB" id="A0A7K1SQW4"/>
<reference evidence="1 2" key="1">
    <citation type="submission" date="2019-12" db="EMBL/GenBank/DDBJ databases">
        <title>Spirosoma sp. HMF4905 genome sequencing and assembly.</title>
        <authorList>
            <person name="Kang H."/>
            <person name="Cha I."/>
            <person name="Kim H."/>
            <person name="Joh K."/>
        </authorList>
    </citation>
    <scope>NUCLEOTIDE SEQUENCE [LARGE SCALE GENOMIC DNA]</scope>
    <source>
        <strain evidence="1 2">HMF4905</strain>
    </source>
</reference>
<dbReference type="RefSeq" id="WP_157591004.1">
    <property type="nucleotide sequence ID" value="NZ_WPIN01000033.1"/>
</dbReference>
<accession>A0A7K1SQW4</accession>
<dbReference type="Proteomes" id="UP000436006">
    <property type="component" value="Unassembled WGS sequence"/>
</dbReference>
<gene>
    <name evidence="1" type="ORF">GO755_39715</name>
</gene>
<evidence type="ECO:0000313" key="1">
    <source>
        <dbReference type="EMBL" id="MVM36205.1"/>
    </source>
</evidence>
<organism evidence="1 2">
    <name type="scientific">Spirosoma arboris</name>
    <dbReference type="NCBI Taxonomy" id="2682092"/>
    <lineage>
        <taxon>Bacteria</taxon>
        <taxon>Pseudomonadati</taxon>
        <taxon>Bacteroidota</taxon>
        <taxon>Cytophagia</taxon>
        <taxon>Cytophagales</taxon>
        <taxon>Cytophagaceae</taxon>
        <taxon>Spirosoma</taxon>
    </lineage>
</organism>
<proteinExistence type="predicted"/>
<dbReference type="EMBL" id="WPIN01000033">
    <property type="protein sequence ID" value="MVM36205.1"/>
    <property type="molecule type" value="Genomic_DNA"/>
</dbReference>
<keyword evidence="2" id="KW-1185">Reference proteome</keyword>
<name>A0A7K1SQW4_9BACT</name>
<sequence>MSDTDFQSYVGSYKSLIINGLGNESALKARSFETLVIAERNQSLGVNSITQLSRMLSNTKLILNQALHHLALLDGFLPTNSHLLGWQNEIQEAHTSSELGLICQRISHVALPVPQALA</sequence>